<dbReference type="RefSeq" id="WP_136456322.1">
    <property type="nucleotide sequence ID" value="NZ_SRSF01000001.1"/>
</dbReference>
<accession>A0A4S4NNB7</accession>
<gene>
    <name evidence="5" type="ORF">E4021_02465</name>
</gene>
<dbReference type="Gene3D" id="1.10.8.60">
    <property type="match status" value="2"/>
</dbReference>
<dbReference type="InterPro" id="IPR041627">
    <property type="entry name" value="AAA_lid_6"/>
</dbReference>
<dbReference type="PANTHER" id="PTHR43392">
    <property type="entry name" value="AAA-TYPE ATPASE FAMILY PROTEIN / ANKYRIN REPEAT FAMILY PROTEIN"/>
    <property type="match status" value="1"/>
</dbReference>
<dbReference type="EMBL" id="SRSF01000001">
    <property type="protein sequence ID" value="THH41479.1"/>
    <property type="molecule type" value="Genomic_DNA"/>
</dbReference>
<evidence type="ECO:0000256" key="3">
    <source>
        <dbReference type="ARBA" id="ARBA00022840"/>
    </source>
</evidence>
<keyword evidence="6" id="KW-1185">Reference proteome</keyword>
<feature type="domain" description="AAA+ ATPase" evidence="4">
    <location>
        <begin position="356"/>
        <end position="496"/>
    </location>
</feature>
<dbReference type="AlphaFoldDB" id="A0A4S4NNB7"/>
<dbReference type="PRINTS" id="PR00819">
    <property type="entry name" value="CBXCFQXSUPER"/>
</dbReference>
<dbReference type="InterPro" id="IPR027417">
    <property type="entry name" value="P-loop_NTPase"/>
</dbReference>
<proteinExistence type="inferred from homology"/>
<sequence>MRETKEKEAVIPTFKFKELKVYNSTEYLWDNLKRYRQVFDRHATAYVYTELSLFNKRFDIEDWTLRVTLKCFSTDDSGRQELCSLSIEKEVSRFDHLIYVREGWGNQKKGTIWKAGTYCWEAYVDGQRIGSKYFYIIEPDRNGLHDPDAEFDPPARIADKYLKLSSVRLYEGPYDDLSAEDRVYLKEFASQETRYVYLEVEFRNLQPGRDWYLELFTKFHNQARDLKGQVSRLTHVKKGEETIRVAAGWGSATPSLWQQDHYTADIVFLDCLVATIPFTVGDEAQVGTPPVYLPDSPRPVTLAPDEDGNETFEHIMSGLDDLIGLEEVKQQVRDHAVYIRFLQLRQKRGFEMDTGIDVHAVFSGNPGTGKTTVARMMGKLYKKMGLLTSGHTVIADRVDLVGEYIGQTAPKTREVIESARGGVLFIDEAYSLARSNDDGKDFGREVIEILVKEMSNGPGDMAVIVAGYTEEMNRFLDSNTGLKSRFKHYYEFRNFLPQELSLIADYAAKRLGVSFTLEAKARVDETITKAFRSRDRTFGNARYVHDLVEKAKVQMALRIMQKDNTGESLSDEYLSTIELGDVIGIHSLVERARPLIPVNESLLAATLDELDALVGMENIKAQLHELVSLVRYYRQTGQDVLNAFHLHTVLVGNPGTGKTTIARILATLYNALGVLERGHIVETDRQGLVAGYVGQTAEKTAKVIEDAIGGVLFIDEAYALTQNSTGQRGDFGDEAIQTLLKRMEDQRGQFFVCVAGYPENMQSFLKANPGLSSRFDKILRFEDYSPAQLIEIADRMFRQRKAQVSAPARLHLTNYLTFLHKYRDAYFGNARTVRQLVDDVVRRHDLRQAAETGRTKRSSKPRIAKADVEHLKLDTKALSIQRKGIGF</sequence>
<dbReference type="Pfam" id="PF17866">
    <property type="entry name" value="AAA_lid_6"/>
    <property type="match status" value="2"/>
</dbReference>
<dbReference type="Pfam" id="PF00004">
    <property type="entry name" value="AAA"/>
    <property type="match status" value="2"/>
</dbReference>
<dbReference type="InterPro" id="IPR003959">
    <property type="entry name" value="ATPase_AAA_core"/>
</dbReference>
<dbReference type="InterPro" id="IPR003593">
    <property type="entry name" value="AAA+_ATPase"/>
</dbReference>
<evidence type="ECO:0000256" key="2">
    <source>
        <dbReference type="ARBA" id="ARBA00022741"/>
    </source>
</evidence>
<evidence type="ECO:0000256" key="1">
    <source>
        <dbReference type="ARBA" id="ARBA00010378"/>
    </source>
</evidence>
<dbReference type="SUPFAM" id="SSF52540">
    <property type="entry name" value="P-loop containing nucleoside triphosphate hydrolases"/>
    <property type="match status" value="2"/>
</dbReference>
<protein>
    <submittedName>
        <fullName evidence="5">AAA family ATPase</fullName>
    </submittedName>
</protein>
<dbReference type="InterPro" id="IPR000641">
    <property type="entry name" value="CbxX/CfxQ"/>
</dbReference>
<comment type="caution">
    <text evidence="5">The sequence shown here is derived from an EMBL/GenBank/DDBJ whole genome shotgun (WGS) entry which is preliminary data.</text>
</comment>
<name>A0A4S4NNB7_9BACT</name>
<dbReference type="FunFam" id="3.40.50.300:FF:000216">
    <property type="entry name" value="Type VII secretion ATPase EccA"/>
    <property type="match status" value="2"/>
</dbReference>
<evidence type="ECO:0000313" key="5">
    <source>
        <dbReference type="EMBL" id="THH41479.1"/>
    </source>
</evidence>
<organism evidence="5 6">
    <name type="scientific">Neolewinella litorea</name>
    <dbReference type="NCBI Taxonomy" id="2562452"/>
    <lineage>
        <taxon>Bacteria</taxon>
        <taxon>Pseudomonadati</taxon>
        <taxon>Bacteroidota</taxon>
        <taxon>Saprospiria</taxon>
        <taxon>Saprospirales</taxon>
        <taxon>Lewinellaceae</taxon>
        <taxon>Neolewinella</taxon>
    </lineage>
</organism>
<dbReference type="GO" id="GO:0016887">
    <property type="term" value="F:ATP hydrolysis activity"/>
    <property type="evidence" value="ECO:0007669"/>
    <property type="project" value="InterPro"/>
</dbReference>
<reference evidence="5 6" key="1">
    <citation type="submission" date="2019-04" db="EMBL/GenBank/DDBJ databases">
        <title>Lewinella litorea sp. nov., isolated from a marine sand.</title>
        <authorList>
            <person name="Yoon J.-H."/>
        </authorList>
    </citation>
    <scope>NUCLEOTIDE SEQUENCE [LARGE SCALE GENOMIC DNA]</scope>
    <source>
        <strain evidence="5 6">HSMS-39</strain>
    </source>
</reference>
<keyword evidence="2" id="KW-0547">Nucleotide-binding</keyword>
<dbReference type="PANTHER" id="PTHR43392:SF2">
    <property type="entry name" value="AAA-TYPE ATPASE FAMILY PROTEIN _ ANKYRIN REPEAT FAMILY PROTEIN"/>
    <property type="match status" value="1"/>
</dbReference>
<evidence type="ECO:0000259" key="4">
    <source>
        <dbReference type="SMART" id="SM00382"/>
    </source>
</evidence>
<evidence type="ECO:0000313" key="6">
    <source>
        <dbReference type="Proteomes" id="UP000308528"/>
    </source>
</evidence>
<dbReference type="OrthoDB" id="9806903at2"/>
<dbReference type="SMART" id="SM00382">
    <property type="entry name" value="AAA"/>
    <property type="match status" value="2"/>
</dbReference>
<comment type="similarity">
    <text evidence="1">Belongs to the CbxX/CfxQ family.</text>
</comment>
<feature type="domain" description="AAA+ ATPase" evidence="4">
    <location>
        <begin position="644"/>
        <end position="785"/>
    </location>
</feature>
<dbReference type="Gene3D" id="3.40.50.300">
    <property type="entry name" value="P-loop containing nucleotide triphosphate hydrolases"/>
    <property type="match status" value="2"/>
</dbReference>
<dbReference type="Proteomes" id="UP000308528">
    <property type="component" value="Unassembled WGS sequence"/>
</dbReference>
<dbReference type="InterPro" id="IPR050773">
    <property type="entry name" value="CbxX/CfxQ_RuBisCO_ESX"/>
</dbReference>
<dbReference type="GO" id="GO:0005524">
    <property type="term" value="F:ATP binding"/>
    <property type="evidence" value="ECO:0007669"/>
    <property type="project" value="UniProtKB-KW"/>
</dbReference>
<keyword evidence="3" id="KW-0067">ATP-binding</keyword>